<dbReference type="GO" id="GO:0090313">
    <property type="term" value="P:regulation of protein targeting to membrane"/>
    <property type="evidence" value="ECO:0007669"/>
    <property type="project" value="TreeGrafter"/>
</dbReference>
<sequence length="820" mass="89919">MPKWTSLTLKLIAGLVALVLIVFIALAGYISYNKKEVLALVTASLNKSLNGTLTVGNMDPTLLAGFPDLSLSLKNVTLKDNKWAAHRHTLLQAQDVGVTVNALGLIKGKAVINKVVINNAAVYLYTDSLGYSNTSVFKKSKPQPGAPEADQSGLATVKRINLNKVSFTMDNIRAGKKFQFEVNKLNGALDYDGDNWDGRFDLDTRVNSMAFNTQRGSFLQGKRVAGPFDVRYDAANGVINVKPNNLKIGSDDFIIGATFNTGKEPVAFAINIKADELLWKNASALLAPNITEKLNMFNLQKPLKVQAVIAGDFGSGGDPKIDVSCQVRDNVLTSPGGQVDSCYFDGVFTNNFDKGKANGDENSAIKLFKLKGSYQQMPFTADTTMIINLIKPVAVGTFKSSFPVVSLNNSLGGDPLKFGKGAAKLNLRYNADVVDYQIHKPVLTGTIQVSGADVTYVPRNLKFTNTSFSLYFGKDNLLLRNIQLMSGRSIVRMDGRVDNFLNLYYNSPEKINLIWNIYSPEVRLGEFLGLLNARAGKRYAPRRSSKINYAAQLQEAFTKGAAEIHLKADKIYYRKFLATSGIANLYLRDNSVIIKNINLRHAGGGIKLNGKLVQNGSYNTFALNSTVSNVNISQFFYSFSNFGLESLTSKNLRGNLSSTARVTGRISNTGDLVARSVNGVVSFNIAKGALLNFEPIKKVGKFVFPLRNLDNIAFYNLGGTFDMRGNLVTIRPMQISSSVLNMDVSGVYSLTKGTNIALAVPLRNPKDDYKITDIEERKKKRMRGIVVHLRAVDDEDGGIKIKLGRDKKKDDEKGQDKEKS</sequence>
<feature type="transmembrane region" description="Helical" evidence="1">
    <location>
        <begin position="12"/>
        <end position="32"/>
    </location>
</feature>
<keyword evidence="4" id="KW-1185">Reference proteome</keyword>
<keyword evidence="1" id="KW-0472">Membrane</keyword>
<protein>
    <submittedName>
        <fullName evidence="3">AsmA family protein</fullName>
    </submittedName>
</protein>
<organism evidence="3 4">
    <name type="scientific">Mucilaginibacter hurinus</name>
    <dbReference type="NCBI Taxonomy" id="2201324"/>
    <lineage>
        <taxon>Bacteria</taxon>
        <taxon>Pseudomonadati</taxon>
        <taxon>Bacteroidota</taxon>
        <taxon>Sphingobacteriia</taxon>
        <taxon>Sphingobacteriales</taxon>
        <taxon>Sphingobacteriaceae</taxon>
        <taxon>Mucilaginibacter</taxon>
    </lineage>
</organism>
<dbReference type="GO" id="GO:0005886">
    <property type="term" value="C:plasma membrane"/>
    <property type="evidence" value="ECO:0007669"/>
    <property type="project" value="TreeGrafter"/>
</dbReference>
<dbReference type="PANTHER" id="PTHR30441">
    <property type="entry name" value="DUF748 DOMAIN-CONTAINING PROTEIN"/>
    <property type="match status" value="1"/>
</dbReference>
<accession>A0A367GK57</accession>
<evidence type="ECO:0000313" key="3">
    <source>
        <dbReference type="EMBL" id="RCH53842.1"/>
    </source>
</evidence>
<dbReference type="InterPro" id="IPR052894">
    <property type="entry name" value="AsmA-related"/>
</dbReference>
<dbReference type="OrthoDB" id="1489065at2"/>
<dbReference type="EMBL" id="QGDC01000009">
    <property type="protein sequence ID" value="RCH53842.1"/>
    <property type="molecule type" value="Genomic_DNA"/>
</dbReference>
<comment type="caution">
    <text evidence="3">The sequence shown here is derived from an EMBL/GenBank/DDBJ whole genome shotgun (WGS) entry which is preliminary data.</text>
</comment>
<keyword evidence="1" id="KW-1133">Transmembrane helix</keyword>
<dbReference type="InterPro" id="IPR007844">
    <property type="entry name" value="AsmA"/>
</dbReference>
<proteinExistence type="predicted"/>
<dbReference type="Proteomes" id="UP000253209">
    <property type="component" value="Unassembled WGS sequence"/>
</dbReference>
<keyword evidence="1" id="KW-0812">Transmembrane</keyword>
<dbReference type="RefSeq" id="WP_114006107.1">
    <property type="nucleotide sequence ID" value="NZ_QGDC01000009.1"/>
</dbReference>
<dbReference type="Pfam" id="PF05170">
    <property type="entry name" value="AsmA"/>
    <property type="match status" value="1"/>
</dbReference>
<dbReference type="PANTHER" id="PTHR30441:SF8">
    <property type="entry name" value="DUF748 DOMAIN-CONTAINING PROTEIN"/>
    <property type="match status" value="1"/>
</dbReference>
<feature type="domain" description="AsmA" evidence="2">
    <location>
        <begin position="7"/>
        <end position="173"/>
    </location>
</feature>
<name>A0A367GK57_9SPHI</name>
<reference evidence="3 4" key="1">
    <citation type="submission" date="2018-05" db="EMBL/GenBank/DDBJ databases">
        <title>Mucilaginibacter hurinus sp. nov., isolated from briquette warehouse soil.</title>
        <authorList>
            <person name="Choi L."/>
        </authorList>
    </citation>
    <scope>NUCLEOTIDE SEQUENCE [LARGE SCALE GENOMIC DNA]</scope>
    <source>
        <strain evidence="3 4">ZR32</strain>
    </source>
</reference>
<evidence type="ECO:0000256" key="1">
    <source>
        <dbReference type="SAM" id="Phobius"/>
    </source>
</evidence>
<gene>
    <name evidence="3" type="ORF">DJ568_14980</name>
</gene>
<evidence type="ECO:0000313" key="4">
    <source>
        <dbReference type="Proteomes" id="UP000253209"/>
    </source>
</evidence>
<evidence type="ECO:0000259" key="2">
    <source>
        <dbReference type="Pfam" id="PF05170"/>
    </source>
</evidence>
<dbReference type="AlphaFoldDB" id="A0A367GK57"/>